<comment type="caution">
    <text evidence="2">The sequence shown here is derived from an EMBL/GenBank/DDBJ whole genome shotgun (WGS) entry which is preliminary data.</text>
</comment>
<evidence type="ECO:0000313" key="2">
    <source>
        <dbReference type="EMBL" id="KXB01877.1"/>
    </source>
</evidence>
<organism evidence="2 3">
    <name type="scientific">candidate division MSBL1 archaeon SCGC-AAA261D19</name>
    <dbReference type="NCBI Taxonomy" id="1698273"/>
    <lineage>
        <taxon>Archaea</taxon>
        <taxon>Methanobacteriati</taxon>
        <taxon>Methanobacteriota</taxon>
        <taxon>candidate division MSBL1</taxon>
    </lineage>
</organism>
<sequence length="224" mass="25599">MGGDEQSNRAFVNEELETEPTHFGTKDEIYRAYVKFCHERNTPPLDKNVFSRKLQKHVSVEKYHPKIDGKQVKCWKGVSLKSNIRDIRDKSDFKDINKPRKLVTDFLEQTPLDKPKESVGWLRPLAIFGGANSNIFKVENTPYIPNTALRRVFDVKKKELPPVANWVESFGEVRENMAEMYLTDKHGLSRGKADGKIDHLIDSDTLAVCGTIPENEARLLTRSG</sequence>
<evidence type="ECO:0000259" key="1">
    <source>
        <dbReference type="Pfam" id="PF03288"/>
    </source>
</evidence>
<evidence type="ECO:0000313" key="3">
    <source>
        <dbReference type="Proteomes" id="UP000070400"/>
    </source>
</evidence>
<reference evidence="2 3" key="1">
    <citation type="journal article" date="2016" name="Sci. Rep.">
        <title>Metabolic traits of an uncultured archaeal lineage -MSBL1- from brine pools of the Red Sea.</title>
        <authorList>
            <person name="Mwirichia R."/>
            <person name="Alam I."/>
            <person name="Rashid M."/>
            <person name="Vinu M."/>
            <person name="Ba-Alawi W."/>
            <person name="Anthony Kamau A."/>
            <person name="Kamanda Ngugi D."/>
            <person name="Goker M."/>
            <person name="Klenk H.P."/>
            <person name="Bajic V."/>
            <person name="Stingl U."/>
        </authorList>
    </citation>
    <scope>NUCLEOTIDE SEQUENCE [LARGE SCALE GENOMIC DNA]</scope>
    <source>
        <strain evidence="2">SCGC-AAA261D19</strain>
    </source>
</reference>
<keyword evidence="3" id="KW-1185">Reference proteome</keyword>
<protein>
    <recommendedName>
        <fullName evidence="1">DNA primase/nucleoside triphosphatase C-terminal domain-containing protein</fullName>
    </recommendedName>
</protein>
<proteinExistence type="predicted"/>
<name>A0A133V622_9EURY</name>
<dbReference type="Pfam" id="PF03288">
    <property type="entry name" value="Pox_D5"/>
    <property type="match status" value="1"/>
</dbReference>
<dbReference type="InterPro" id="IPR004968">
    <property type="entry name" value="DNA_primase/NTPase_C"/>
</dbReference>
<dbReference type="Proteomes" id="UP000070400">
    <property type="component" value="Unassembled WGS sequence"/>
</dbReference>
<dbReference type="EMBL" id="LHXX01000036">
    <property type="protein sequence ID" value="KXB01877.1"/>
    <property type="molecule type" value="Genomic_DNA"/>
</dbReference>
<dbReference type="SUPFAM" id="SSF46785">
    <property type="entry name" value="Winged helix' DNA-binding domain"/>
    <property type="match status" value="1"/>
</dbReference>
<accession>A0A133V622</accession>
<gene>
    <name evidence="2" type="ORF">AKJ43_02950</name>
</gene>
<dbReference type="InterPro" id="IPR036390">
    <property type="entry name" value="WH_DNA-bd_sf"/>
</dbReference>
<feature type="domain" description="DNA primase/nucleoside triphosphatase C-terminal" evidence="1">
    <location>
        <begin position="10"/>
        <end position="66"/>
    </location>
</feature>
<dbReference type="AlphaFoldDB" id="A0A133V622"/>